<feature type="domain" description="Metallo-beta-lactamase" evidence="1">
    <location>
        <begin position="18"/>
        <end position="171"/>
    </location>
</feature>
<dbReference type="Gene3D" id="3.60.15.10">
    <property type="entry name" value="Ribonuclease Z/Hydroxyacylglutathione hydrolase-like"/>
    <property type="match status" value="1"/>
</dbReference>
<organism evidence="2 3">
    <name type="scientific">Candidatus Woykebacteria bacterium RIFCSPLOWO2_01_FULL_41_12</name>
    <dbReference type="NCBI Taxonomy" id="1802604"/>
    <lineage>
        <taxon>Bacteria</taxon>
        <taxon>Candidatus Woykeibacteriota</taxon>
    </lineage>
</organism>
<dbReference type="AlphaFoldDB" id="A0A1G1WVL4"/>
<reference evidence="2 3" key="1">
    <citation type="journal article" date="2016" name="Nat. Commun.">
        <title>Thousands of microbial genomes shed light on interconnected biogeochemical processes in an aquifer system.</title>
        <authorList>
            <person name="Anantharaman K."/>
            <person name="Brown C.T."/>
            <person name="Hug L.A."/>
            <person name="Sharon I."/>
            <person name="Castelle C.J."/>
            <person name="Probst A.J."/>
            <person name="Thomas B.C."/>
            <person name="Singh A."/>
            <person name="Wilkins M.J."/>
            <person name="Karaoz U."/>
            <person name="Brodie E.L."/>
            <person name="Williams K.H."/>
            <person name="Hubbard S.S."/>
            <person name="Banfield J.F."/>
        </authorList>
    </citation>
    <scope>NUCLEOTIDE SEQUENCE [LARGE SCALE GENOMIC DNA]</scope>
</reference>
<dbReference type="SUPFAM" id="SSF56281">
    <property type="entry name" value="Metallo-hydrolase/oxidoreductase"/>
    <property type="match status" value="1"/>
</dbReference>
<dbReference type="PANTHER" id="PTHR42663:SF6">
    <property type="entry name" value="HYDROLASE C777.06C-RELATED"/>
    <property type="match status" value="1"/>
</dbReference>
<name>A0A1G1WVL4_9BACT</name>
<comment type="caution">
    <text evidence="2">The sequence shown here is derived from an EMBL/GenBank/DDBJ whole genome shotgun (WGS) entry which is preliminary data.</text>
</comment>
<dbReference type="Pfam" id="PF12706">
    <property type="entry name" value="Lactamase_B_2"/>
    <property type="match status" value="1"/>
</dbReference>
<dbReference type="InterPro" id="IPR001279">
    <property type="entry name" value="Metallo-B-lactamas"/>
</dbReference>
<protein>
    <recommendedName>
        <fullName evidence="1">Metallo-beta-lactamase domain-containing protein</fullName>
    </recommendedName>
</protein>
<gene>
    <name evidence="2" type="ORF">A3A57_02595</name>
</gene>
<sequence>MLDIGPDTYLHLSDSKIDPLKIKYAAITHEHSDHTFGLWDLGHIYNSQKINIILAEPTYKKISRLFFYNEYKITKNKAEETMKIDNLVVTLLPVNHTDSSFGILVKEKNKSIFYAPDFKSIPVATISKVRYLDIAILDGSELKIATLTHQPIEENFKLSKKLKAKQVYFTHLGHRTLPHQNLQEYVQKEGGSNFHIPSDGLEIKL</sequence>
<evidence type="ECO:0000259" key="1">
    <source>
        <dbReference type="Pfam" id="PF12706"/>
    </source>
</evidence>
<dbReference type="Proteomes" id="UP000179279">
    <property type="component" value="Unassembled WGS sequence"/>
</dbReference>
<proteinExistence type="predicted"/>
<dbReference type="InterPro" id="IPR036866">
    <property type="entry name" value="RibonucZ/Hydroxyglut_hydro"/>
</dbReference>
<evidence type="ECO:0000313" key="3">
    <source>
        <dbReference type="Proteomes" id="UP000179279"/>
    </source>
</evidence>
<evidence type="ECO:0000313" key="2">
    <source>
        <dbReference type="EMBL" id="OGY31743.1"/>
    </source>
</evidence>
<dbReference type="EMBL" id="MHDA01000027">
    <property type="protein sequence ID" value="OGY31743.1"/>
    <property type="molecule type" value="Genomic_DNA"/>
</dbReference>
<dbReference type="PANTHER" id="PTHR42663">
    <property type="entry name" value="HYDROLASE C777.06C-RELATED-RELATED"/>
    <property type="match status" value="1"/>
</dbReference>
<accession>A0A1G1WVL4</accession>